<dbReference type="AlphaFoldDB" id="A0A1I7CT94"/>
<protein>
    <submittedName>
        <fullName evidence="3">Relaxase/Mobilisation nuclease domain-containing protein</fullName>
    </submittedName>
</protein>
<sequence length="368" mass="41399">MKGMNKIKRGKNFRGVISYALAPAPHHKTTPVVIGGNLVGITVDELIAEFANTQKLREDVTKPVWHNSLRLPVGESLTNQQWKNIADDYMKRMGFCDTHLRCYVLHNDEAGQHIHIIASRINVLVDGQLYLGKNENLISTRVIQDLEQDHKLTRTKGPSPAKPRKKQRKLTRNEKMMQDRIGEKPSRKVIQEAIDAILIFFDTITIEDFINELQKQNISATANIASTGKMNGFSFEHQGVAFKASQLGKAYSWSNMSKRITVTQPIEAVAPESIADNENVSNPIEVPPTAIPTPLTANSREHIRSRWLQWIPYLEELVASLKAVGSTILNPLKRNFILTVIRTSNSEAPEISEVNSQDSARKPQFKPL</sequence>
<dbReference type="EMBL" id="FPAU01000004">
    <property type="protein sequence ID" value="SFU02635.1"/>
    <property type="molecule type" value="Genomic_DNA"/>
</dbReference>
<feature type="region of interest" description="Disordered" evidence="1">
    <location>
        <begin position="348"/>
        <end position="368"/>
    </location>
</feature>
<gene>
    <name evidence="3" type="ORF">SAMN05192562_10416</name>
</gene>
<evidence type="ECO:0000313" key="4">
    <source>
        <dbReference type="Proteomes" id="UP000199187"/>
    </source>
</evidence>
<feature type="region of interest" description="Disordered" evidence="1">
    <location>
        <begin position="149"/>
        <end position="184"/>
    </location>
</feature>
<dbReference type="Pfam" id="PF03432">
    <property type="entry name" value="Relaxase"/>
    <property type="match status" value="1"/>
</dbReference>
<feature type="compositionally biased region" description="Basic and acidic residues" evidence="1">
    <location>
        <begin position="171"/>
        <end position="184"/>
    </location>
</feature>
<feature type="domain" description="MobA/VirD2-like nuclease" evidence="2">
    <location>
        <begin position="19"/>
        <end position="152"/>
    </location>
</feature>
<dbReference type="Proteomes" id="UP000199187">
    <property type="component" value="Unassembled WGS sequence"/>
</dbReference>
<organism evidence="3 4">
    <name type="scientific">Kosakonia arachidis</name>
    <dbReference type="NCBI Taxonomy" id="551989"/>
    <lineage>
        <taxon>Bacteria</taxon>
        <taxon>Pseudomonadati</taxon>
        <taxon>Pseudomonadota</taxon>
        <taxon>Gammaproteobacteria</taxon>
        <taxon>Enterobacterales</taxon>
        <taxon>Enterobacteriaceae</taxon>
        <taxon>Kosakonia</taxon>
    </lineage>
</organism>
<proteinExistence type="predicted"/>
<evidence type="ECO:0000313" key="3">
    <source>
        <dbReference type="EMBL" id="SFU02635.1"/>
    </source>
</evidence>
<keyword evidence="4" id="KW-1185">Reference proteome</keyword>
<accession>A0A1I7CT94</accession>
<name>A0A1I7CT94_9ENTR</name>
<dbReference type="RefSeq" id="WP_244316563.1">
    <property type="nucleotide sequence ID" value="NZ_CP045300.1"/>
</dbReference>
<evidence type="ECO:0000256" key="1">
    <source>
        <dbReference type="SAM" id="MobiDB-lite"/>
    </source>
</evidence>
<feature type="compositionally biased region" description="Polar residues" evidence="1">
    <location>
        <begin position="348"/>
        <end position="358"/>
    </location>
</feature>
<reference evidence="4" key="1">
    <citation type="submission" date="2016-10" db="EMBL/GenBank/DDBJ databases">
        <authorList>
            <person name="Varghese N."/>
            <person name="Submissions S."/>
        </authorList>
    </citation>
    <scope>NUCLEOTIDE SEQUENCE [LARGE SCALE GENOMIC DNA]</scope>
    <source>
        <strain evidence="4">Ah-143</strain>
    </source>
</reference>
<dbReference type="InterPro" id="IPR005094">
    <property type="entry name" value="Endonuclease_MobA/VirD2"/>
</dbReference>
<evidence type="ECO:0000259" key="2">
    <source>
        <dbReference type="Pfam" id="PF03432"/>
    </source>
</evidence>